<evidence type="ECO:0000313" key="1">
    <source>
        <dbReference type="EMBL" id="EMB18359.1"/>
    </source>
</evidence>
<dbReference type="AlphaFoldDB" id="M2B847"/>
<comment type="caution">
    <text evidence="1">The sequence shown here is derived from an EMBL/GenBank/DDBJ whole genome shotgun (WGS) entry which is preliminary data.</text>
</comment>
<protein>
    <submittedName>
        <fullName evidence="1">Uncharacterized protein</fullName>
    </submittedName>
</protein>
<name>M2B847_9BACT</name>
<reference evidence="1" key="1">
    <citation type="submission" date="2012-11" db="EMBL/GenBank/DDBJ databases">
        <title>Permanent draft genomes of Rhodopirellula europaea strain SH398 and 6C.</title>
        <authorList>
            <person name="Richter M."/>
            <person name="Richter-Heitmann T."/>
            <person name="Frank C."/>
            <person name="Harder J."/>
            <person name="Glockner F.O."/>
        </authorList>
    </citation>
    <scope>NUCLEOTIDE SEQUENCE</scope>
    <source>
        <strain evidence="1">6C</strain>
    </source>
</reference>
<reference evidence="1" key="2">
    <citation type="journal article" date="2013" name="Mar. Genomics">
        <title>Expression of sulfatases in Rhodopirellula baltica and the diversity of sulfatases in the genus Rhodopirellula.</title>
        <authorList>
            <person name="Wegner C.E."/>
            <person name="Richter-Heitmann T."/>
            <person name="Klindworth A."/>
            <person name="Klockow C."/>
            <person name="Richter M."/>
            <person name="Achstetter T."/>
            <person name="Glockner F.O."/>
            <person name="Harder J."/>
        </authorList>
    </citation>
    <scope>NUCLEOTIDE SEQUENCE [LARGE SCALE GENOMIC DNA]</scope>
    <source>
        <strain evidence="1">6C</strain>
    </source>
</reference>
<organism evidence="1 2">
    <name type="scientific">Rhodopirellula europaea 6C</name>
    <dbReference type="NCBI Taxonomy" id="1263867"/>
    <lineage>
        <taxon>Bacteria</taxon>
        <taxon>Pseudomonadati</taxon>
        <taxon>Planctomycetota</taxon>
        <taxon>Planctomycetia</taxon>
        <taxon>Pirellulales</taxon>
        <taxon>Pirellulaceae</taxon>
        <taxon>Rhodopirellula</taxon>
    </lineage>
</organism>
<evidence type="ECO:0000313" key="2">
    <source>
        <dbReference type="Proteomes" id="UP000011529"/>
    </source>
</evidence>
<proteinExistence type="predicted"/>
<dbReference type="EMBL" id="ANMO01000048">
    <property type="protein sequence ID" value="EMB18359.1"/>
    <property type="molecule type" value="Genomic_DNA"/>
</dbReference>
<gene>
    <name evidence="1" type="ORF">RE6C_00923</name>
</gene>
<keyword evidence="2" id="KW-1185">Reference proteome</keyword>
<dbReference type="Proteomes" id="UP000011529">
    <property type="component" value="Unassembled WGS sequence"/>
</dbReference>
<sequence>MPKSVSFTTPPEVTVIDDGSYILVLLACECEQLGVRDLED</sequence>
<accession>M2B847</accession>
<dbReference type="PATRIC" id="fig|1263867.3.peg.985"/>